<dbReference type="Gene3D" id="1.10.10.10">
    <property type="entry name" value="Winged helix-like DNA-binding domain superfamily/Winged helix DNA-binding domain"/>
    <property type="match status" value="1"/>
</dbReference>
<proteinExistence type="predicted"/>
<accession>A0A3M5UIW8</accession>
<keyword evidence="5" id="KW-0804">Transcription</keyword>
<dbReference type="InterPro" id="IPR001867">
    <property type="entry name" value="OmpR/PhoB-type_DNA-bd"/>
</dbReference>
<dbReference type="InterPro" id="IPR036388">
    <property type="entry name" value="WH-like_DNA-bd_sf"/>
</dbReference>
<dbReference type="GO" id="GO:0032993">
    <property type="term" value="C:protein-DNA complex"/>
    <property type="evidence" value="ECO:0007669"/>
    <property type="project" value="TreeGrafter"/>
</dbReference>
<dbReference type="CDD" id="cd00383">
    <property type="entry name" value="trans_reg_C"/>
    <property type="match status" value="1"/>
</dbReference>
<dbReference type="FunFam" id="3.40.50.2300:FF:000001">
    <property type="entry name" value="DNA-binding response regulator PhoB"/>
    <property type="match status" value="1"/>
</dbReference>
<dbReference type="AlphaFoldDB" id="A0A3M5UIW8"/>
<dbReference type="GO" id="GO:0005829">
    <property type="term" value="C:cytosol"/>
    <property type="evidence" value="ECO:0007669"/>
    <property type="project" value="TreeGrafter"/>
</dbReference>
<dbReference type="Pfam" id="PF00486">
    <property type="entry name" value="Trans_reg_C"/>
    <property type="match status" value="1"/>
</dbReference>
<dbReference type="GO" id="GO:0000156">
    <property type="term" value="F:phosphorelay response regulator activity"/>
    <property type="evidence" value="ECO:0007669"/>
    <property type="project" value="TreeGrafter"/>
</dbReference>
<dbReference type="Gene3D" id="3.40.50.2300">
    <property type="match status" value="1"/>
</dbReference>
<evidence type="ECO:0008006" key="12">
    <source>
        <dbReference type="Google" id="ProtNLM"/>
    </source>
</evidence>
<dbReference type="PANTHER" id="PTHR48111:SF59">
    <property type="entry name" value="TRANSCRIPTIONAL REGULATORY PROTEIN BAER"/>
    <property type="match status" value="1"/>
</dbReference>
<organism evidence="10 11">
    <name type="scientific">Pseudomonas syringae pv. avii</name>
    <dbReference type="NCBI Taxonomy" id="663959"/>
    <lineage>
        <taxon>Bacteria</taxon>
        <taxon>Pseudomonadati</taxon>
        <taxon>Pseudomonadota</taxon>
        <taxon>Gammaproteobacteria</taxon>
        <taxon>Pseudomonadales</taxon>
        <taxon>Pseudomonadaceae</taxon>
        <taxon>Pseudomonas</taxon>
        <taxon>Pseudomonas syringae</taxon>
    </lineage>
</organism>
<evidence type="ECO:0000256" key="4">
    <source>
        <dbReference type="ARBA" id="ARBA00023125"/>
    </source>
</evidence>
<evidence type="ECO:0000259" key="8">
    <source>
        <dbReference type="PROSITE" id="PS50110"/>
    </source>
</evidence>
<dbReference type="CDD" id="cd17574">
    <property type="entry name" value="REC_OmpR"/>
    <property type="match status" value="1"/>
</dbReference>
<dbReference type="EMBL" id="RBUA01001337">
    <property type="protein sequence ID" value="RMU45148.1"/>
    <property type="molecule type" value="Genomic_DNA"/>
</dbReference>
<keyword evidence="2" id="KW-0902">Two-component regulatory system</keyword>
<dbReference type="Proteomes" id="UP000280395">
    <property type="component" value="Unassembled WGS sequence"/>
</dbReference>
<dbReference type="InterPro" id="IPR011006">
    <property type="entry name" value="CheY-like_superfamily"/>
</dbReference>
<dbReference type="GO" id="GO:0006355">
    <property type="term" value="P:regulation of DNA-templated transcription"/>
    <property type="evidence" value="ECO:0007669"/>
    <property type="project" value="InterPro"/>
</dbReference>
<feature type="modified residue" description="4-aspartylphosphate" evidence="6">
    <location>
        <position position="61"/>
    </location>
</feature>
<protein>
    <recommendedName>
        <fullName evidence="12">Chemotaxis protein CheY</fullName>
    </recommendedName>
</protein>
<comment type="caution">
    <text evidence="10">The sequence shown here is derived from an EMBL/GenBank/DDBJ whole genome shotgun (WGS) entry which is preliminary data.</text>
</comment>
<dbReference type="GO" id="GO:0000976">
    <property type="term" value="F:transcription cis-regulatory region binding"/>
    <property type="evidence" value="ECO:0007669"/>
    <property type="project" value="TreeGrafter"/>
</dbReference>
<evidence type="ECO:0000313" key="11">
    <source>
        <dbReference type="Proteomes" id="UP000280395"/>
    </source>
</evidence>
<evidence type="ECO:0000256" key="3">
    <source>
        <dbReference type="ARBA" id="ARBA00023015"/>
    </source>
</evidence>
<keyword evidence="3" id="KW-0805">Transcription regulation</keyword>
<keyword evidence="1 6" id="KW-0597">Phosphoprotein</keyword>
<dbReference type="PROSITE" id="PS51755">
    <property type="entry name" value="OMPR_PHOB"/>
    <property type="match status" value="1"/>
</dbReference>
<dbReference type="PROSITE" id="PS50110">
    <property type="entry name" value="RESPONSE_REGULATORY"/>
    <property type="match status" value="1"/>
</dbReference>
<dbReference type="InterPro" id="IPR039420">
    <property type="entry name" value="WalR-like"/>
</dbReference>
<feature type="domain" description="Response regulatory" evidence="8">
    <location>
        <begin position="12"/>
        <end position="125"/>
    </location>
</feature>
<feature type="domain" description="OmpR/PhoB-type" evidence="9">
    <location>
        <begin position="135"/>
        <end position="236"/>
    </location>
</feature>
<dbReference type="SMART" id="SM00862">
    <property type="entry name" value="Trans_reg_C"/>
    <property type="match status" value="1"/>
</dbReference>
<dbReference type="InterPro" id="IPR001789">
    <property type="entry name" value="Sig_transdc_resp-reg_receiver"/>
</dbReference>
<dbReference type="SMART" id="SM00448">
    <property type="entry name" value="REC"/>
    <property type="match status" value="1"/>
</dbReference>
<feature type="DNA-binding region" description="OmpR/PhoB-type" evidence="7">
    <location>
        <begin position="135"/>
        <end position="236"/>
    </location>
</feature>
<dbReference type="Gene3D" id="6.10.250.690">
    <property type="match status" value="1"/>
</dbReference>
<keyword evidence="4 7" id="KW-0238">DNA-binding</keyword>
<evidence type="ECO:0000313" key="10">
    <source>
        <dbReference type="EMBL" id="RMU45148.1"/>
    </source>
</evidence>
<name>A0A3M5UIW8_PSESX</name>
<evidence type="ECO:0000256" key="6">
    <source>
        <dbReference type="PROSITE-ProRule" id="PRU00169"/>
    </source>
</evidence>
<reference evidence="10 11" key="1">
    <citation type="submission" date="2018-08" db="EMBL/GenBank/DDBJ databases">
        <title>Recombination of ecologically and evolutionarily significant loci maintains genetic cohesion in the Pseudomonas syringae species complex.</title>
        <authorList>
            <person name="Dillon M."/>
            <person name="Thakur S."/>
            <person name="Almeida R.N.D."/>
            <person name="Weir B.S."/>
            <person name="Guttman D.S."/>
        </authorList>
    </citation>
    <scope>NUCLEOTIDE SEQUENCE [LARGE SCALE GENOMIC DNA]</scope>
    <source>
        <strain evidence="10 11">ICMP 14479</strain>
    </source>
</reference>
<evidence type="ECO:0000256" key="7">
    <source>
        <dbReference type="PROSITE-ProRule" id="PRU01091"/>
    </source>
</evidence>
<evidence type="ECO:0000256" key="1">
    <source>
        <dbReference type="ARBA" id="ARBA00022553"/>
    </source>
</evidence>
<dbReference type="PANTHER" id="PTHR48111">
    <property type="entry name" value="REGULATOR OF RPOS"/>
    <property type="match status" value="1"/>
</dbReference>
<evidence type="ECO:0000256" key="2">
    <source>
        <dbReference type="ARBA" id="ARBA00023012"/>
    </source>
</evidence>
<evidence type="ECO:0000256" key="5">
    <source>
        <dbReference type="ARBA" id="ARBA00023163"/>
    </source>
</evidence>
<sequence length="236" mass="26589">MKSRGFFVSAKRILIVEDDADSANILEAYLLRDGYEVALAKDDQRGLDLHKGWQPDLILLDLMLPRLSGTEVLSAVRRSSDTPVIMVTAMGDEPEKLGALRYGADDYVVKPYSPREVLARVHAVLRRTTGNQPVEHLLRHENLRVDLVAFTAAIEQGEAPPQWLDLTPTKFKLLVTLFKTPSKAFTRDELLEICLPESEALARVVDTHVHNLRRKLENHGITGVLVTVRSIGYRFR</sequence>
<dbReference type="SUPFAM" id="SSF52172">
    <property type="entry name" value="CheY-like"/>
    <property type="match status" value="1"/>
</dbReference>
<dbReference type="InterPro" id="IPR016032">
    <property type="entry name" value="Sig_transdc_resp-reg_C-effctor"/>
</dbReference>
<dbReference type="Pfam" id="PF00072">
    <property type="entry name" value="Response_reg"/>
    <property type="match status" value="1"/>
</dbReference>
<dbReference type="SUPFAM" id="SSF46894">
    <property type="entry name" value="C-terminal effector domain of the bipartite response regulators"/>
    <property type="match status" value="1"/>
</dbReference>
<evidence type="ECO:0000259" key="9">
    <source>
        <dbReference type="PROSITE" id="PS51755"/>
    </source>
</evidence>
<gene>
    <name evidence="10" type="ORF">ALP29_04466</name>
</gene>